<evidence type="ECO:0000313" key="2">
    <source>
        <dbReference type="Proteomes" id="UP000198654"/>
    </source>
</evidence>
<dbReference type="EMBL" id="FNGI01000001">
    <property type="protein sequence ID" value="SDL02134.1"/>
    <property type="molecule type" value="Genomic_DNA"/>
</dbReference>
<dbReference type="AlphaFoldDB" id="A0A1G9GN92"/>
<organism evidence="1 2">
    <name type="scientific">Modicisalibacter muralis</name>
    <dbReference type="NCBI Taxonomy" id="119000"/>
    <lineage>
        <taxon>Bacteria</taxon>
        <taxon>Pseudomonadati</taxon>
        <taxon>Pseudomonadota</taxon>
        <taxon>Gammaproteobacteria</taxon>
        <taxon>Oceanospirillales</taxon>
        <taxon>Halomonadaceae</taxon>
        <taxon>Modicisalibacter</taxon>
    </lineage>
</organism>
<dbReference type="InterPro" id="IPR011257">
    <property type="entry name" value="DNA_glycosylase"/>
</dbReference>
<dbReference type="STRING" id="119000.SAMN05661010_00778"/>
<proteinExistence type="predicted"/>
<dbReference type="SUPFAM" id="SSF48150">
    <property type="entry name" value="DNA-glycosylase"/>
    <property type="match status" value="1"/>
</dbReference>
<dbReference type="Proteomes" id="UP000198654">
    <property type="component" value="Unassembled WGS sequence"/>
</dbReference>
<name>A0A1G9GN92_9GAMM</name>
<dbReference type="Gene3D" id="1.10.340.30">
    <property type="entry name" value="Hypothetical protein, domain 2"/>
    <property type="match status" value="1"/>
</dbReference>
<gene>
    <name evidence="1" type="ORF">SAMN05661010_00778</name>
</gene>
<dbReference type="GO" id="GO:0006281">
    <property type="term" value="P:DNA repair"/>
    <property type="evidence" value="ECO:0007669"/>
    <property type="project" value="InterPro"/>
</dbReference>
<dbReference type="RefSeq" id="WP_089725642.1">
    <property type="nucleotide sequence ID" value="NZ_FNGI01000001.1"/>
</dbReference>
<dbReference type="GO" id="GO:0003824">
    <property type="term" value="F:catalytic activity"/>
    <property type="evidence" value="ECO:0007669"/>
    <property type="project" value="InterPro"/>
</dbReference>
<accession>A0A1G9GN92</accession>
<sequence>MPTKKQIVTVLLDRHGRTFARELGVELAKNTPAPLYRLLCLALLTSAPLSAEAAMRACKALGKAGWTTPAKMADTTWEERVKVLNEHGYARYDEKTARQLEALTDHLQNRYAGDLRQLRAEADGDVKKARRLLKEFKGIGGVGADIFLREAQACWHEFQPFADKMALKSSAKLKLGDDASALAKRVEARDFPRLVAALVRTQLAKDHQQIIDWASKA</sequence>
<keyword evidence="2" id="KW-1185">Reference proteome</keyword>
<evidence type="ECO:0000313" key="1">
    <source>
        <dbReference type="EMBL" id="SDL02134.1"/>
    </source>
</evidence>
<evidence type="ECO:0008006" key="3">
    <source>
        <dbReference type="Google" id="ProtNLM"/>
    </source>
</evidence>
<dbReference type="OrthoDB" id="3078554at2"/>
<reference evidence="1 2" key="1">
    <citation type="submission" date="2016-10" db="EMBL/GenBank/DDBJ databases">
        <authorList>
            <person name="de Groot N.N."/>
        </authorList>
    </citation>
    <scope>NUCLEOTIDE SEQUENCE [LARGE SCALE GENOMIC DNA]</scope>
    <source>
        <strain evidence="1 2">DSM 14789</strain>
    </source>
</reference>
<protein>
    <recommendedName>
        <fullName evidence="3">Endonuclease III</fullName>
    </recommendedName>
</protein>